<dbReference type="InterPro" id="IPR011040">
    <property type="entry name" value="Sialidase"/>
</dbReference>
<dbReference type="RefSeq" id="WP_064009301.1">
    <property type="nucleotide sequence ID" value="NZ_LUUG01000082.1"/>
</dbReference>
<name>A0A177MB43_METMH</name>
<comment type="caution">
    <text evidence="6">The sequence shown here is derived from an EMBL/GenBank/DDBJ whole genome shotgun (WGS) entry which is preliminary data.</text>
</comment>
<dbReference type="Pfam" id="PF13088">
    <property type="entry name" value="BNR_2"/>
    <property type="match status" value="1"/>
</dbReference>
<proteinExistence type="inferred from homology"/>
<dbReference type="EMBL" id="LUUG01000082">
    <property type="protein sequence ID" value="OAI02912.1"/>
    <property type="molecule type" value="Genomic_DNA"/>
</dbReference>
<protein>
    <recommendedName>
        <fullName evidence="3">exo-alpha-sialidase</fullName>
        <ecNumber evidence="3">3.2.1.18</ecNumber>
    </recommendedName>
</protein>
<feature type="chain" id="PRO_5008067876" description="exo-alpha-sialidase" evidence="4">
    <location>
        <begin position="27"/>
        <end position="407"/>
    </location>
</feature>
<dbReference type="EC" id="3.2.1.18" evidence="3"/>
<feature type="domain" description="Sialidase" evidence="5">
    <location>
        <begin position="71"/>
        <end position="261"/>
    </location>
</feature>
<comment type="catalytic activity">
    <reaction evidence="1">
        <text>Hydrolysis of alpha-(2-&gt;3)-, alpha-(2-&gt;6)-, alpha-(2-&gt;8)- glycosidic linkages of terminal sialic acid residues in oligosaccharides, glycoproteins, glycolipids, colominic acid and synthetic substrates.</text>
        <dbReference type="EC" id="3.2.1.18"/>
    </reaction>
</comment>
<dbReference type="InterPro" id="IPR036278">
    <property type="entry name" value="Sialidase_sf"/>
</dbReference>
<evidence type="ECO:0000256" key="4">
    <source>
        <dbReference type="SAM" id="SignalP"/>
    </source>
</evidence>
<evidence type="ECO:0000256" key="2">
    <source>
        <dbReference type="ARBA" id="ARBA00009348"/>
    </source>
</evidence>
<dbReference type="Gene3D" id="2.130.10.10">
    <property type="entry name" value="YVTN repeat-like/Quinoprotein amine dehydrogenase"/>
    <property type="match status" value="1"/>
</dbReference>
<keyword evidence="4" id="KW-0732">Signal</keyword>
<evidence type="ECO:0000313" key="7">
    <source>
        <dbReference type="Proteomes" id="UP000078090"/>
    </source>
</evidence>
<comment type="similarity">
    <text evidence="2">Belongs to the glycosyl hydrolase 33 family.</text>
</comment>
<dbReference type="OrthoDB" id="9764969at2"/>
<dbReference type="GO" id="GO:0009313">
    <property type="term" value="P:oligosaccharide catabolic process"/>
    <property type="evidence" value="ECO:0007669"/>
    <property type="project" value="TreeGrafter"/>
</dbReference>
<dbReference type="SUPFAM" id="SSF50939">
    <property type="entry name" value="Sialidases"/>
    <property type="match status" value="2"/>
</dbReference>
<dbReference type="Gene3D" id="2.120.10.10">
    <property type="match status" value="1"/>
</dbReference>
<dbReference type="GO" id="GO:0005737">
    <property type="term" value="C:cytoplasm"/>
    <property type="evidence" value="ECO:0007669"/>
    <property type="project" value="TreeGrafter"/>
</dbReference>
<gene>
    <name evidence="6" type="ORF">A1332_02140</name>
</gene>
<reference evidence="6 7" key="1">
    <citation type="submission" date="2016-03" db="EMBL/GenBank/DDBJ databases">
        <authorList>
            <person name="Ploux O."/>
        </authorList>
    </citation>
    <scope>NUCLEOTIDE SEQUENCE [LARGE SCALE GENOMIC DNA]</scope>
    <source>
        <strain evidence="6 7">R-45363</strain>
    </source>
</reference>
<dbReference type="InterPro" id="IPR026856">
    <property type="entry name" value="Sialidase_fam"/>
</dbReference>
<evidence type="ECO:0000313" key="6">
    <source>
        <dbReference type="EMBL" id="OAI02912.1"/>
    </source>
</evidence>
<dbReference type="GO" id="GO:0016020">
    <property type="term" value="C:membrane"/>
    <property type="evidence" value="ECO:0007669"/>
    <property type="project" value="TreeGrafter"/>
</dbReference>
<dbReference type="PANTHER" id="PTHR10628">
    <property type="entry name" value="SIALIDASE"/>
    <property type="match status" value="1"/>
</dbReference>
<evidence type="ECO:0000256" key="1">
    <source>
        <dbReference type="ARBA" id="ARBA00000427"/>
    </source>
</evidence>
<dbReference type="GO" id="GO:0006689">
    <property type="term" value="P:ganglioside catabolic process"/>
    <property type="evidence" value="ECO:0007669"/>
    <property type="project" value="TreeGrafter"/>
</dbReference>
<dbReference type="PANTHER" id="PTHR10628:SF30">
    <property type="entry name" value="EXO-ALPHA-SIALIDASE"/>
    <property type="match status" value="1"/>
</dbReference>
<dbReference type="CDD" id="cd15482">
    <property type="entry name" value="Sialidase_non-viral"/>
    <property type="match status" value="2"/>
</dbReference>
<dbReference type="AlphaFoldDB" id="A0A177MB43"/>
<organism evidence="6 7">
    <name type="scientific">Methylomonas methanica</name>
    <dbReference type="NCBI Taxonomy" id="421"/>
    <lineage>
        <taxon>Bacteria</taxon>
        <taxon>Pseudomonadati</taxon>
        <taxon>Pseudomonadota</taxon>
        <taxon>Gammaproteobacteria</taxon>
        <taxon>Methylococcales</taxon>
        <taxon>Methylococcaceae</taxon>
        <taxon>Methylomonas</taxon>
    </lineage>
</organism>
<feature type="signal peptide" evidence="4">
    <location>
        <begin position="1"/>
        <end position="26"/>
    </location>
</feature>
<dbReference type="Proteomes" id="UP000078090">
    <property type="component" value="Unassembled WGS sequence"/>
</dbReference>
<dbReference type="GO" id="GO:0004308">
    <property type="term" value="F:exo-alpha-sialidase activity"/>
    <property type="evidence" value="ECO:0007669"/>
    <property type="project" value="UniProtKB-EC"/>
</dbReference>
<dbReference type="InterPro" id="IPR015943">
    <property type="entry name" value="WD40/YVTN_repeat-like_dom_sf"/>
</dbReference>
<evidence type="ECO:0000259" key="5">
    <source>
        <dbReference type="Pfam" id="PF13088"/>
    </source>
</evidence>
<sequence>MPNFKARIFGGCLVVALALFGCSEQAFEPFSTPALRANVLSPIGAQALSLPNLVSFDLYVDRQTVHAAFVATPTGSKQPYIGYMHSEDGGLHWSLPSALSQQFTQAVEAKIGNDIQIAAAGDKLLVVWQTTGELPGMGPLLTVYSNDAGKTWQQGAKPTGSDADQSHHELLADSEGRFHAVWLDDRDENGYQGVRYARSSDVGKSWELAQTIDDSSCSCCWNRLAFGADGKLNVLYRDMKPRDMALAQTADGGASWQRLSTVGEFNWIFDGCPHNGGGLTVAGDGSLHSLVWTGAENQVGLYHMQSTDSGKGWTPPQRLGEAGAFHSDIAFGAERLVAVWDALGPEGSKVFVAESADNGGHWSKGKQLSSASGSATFPRIVATPTGLLAMWLEQTATGKQWSAAVLQ</sequence>
<dbReference type="PROSITE" id="PS51257">
    <property type="entry name" value="PROKAR_LIPOPROTEIN"/>
    <property type="match status" value="1"/>
</dbReference>
<evidence type="ECO:0000256" key="3">
    <source>
        <dbReference type="ARBA" id="ARBA00012733"/>
    </source>
</evidence>
<accession>A0A177MB43</accession>